<reference evidence="1" key="1">
    <citation type="journal article" date="2017" name="Nature">
        <title>The sunflower genome provides insights into oil metabolism, flowering and Asterid evolution.</title>
        <authorList>
            <person name="Badouin H."/>
            <person name="Gouzy J."/>
            <person name="Grassa C.J."/>
            <person name="Murat F."/>
            <person name="Staton S.E."/>
            <person name="Cottret L."/>
            <person name="Lelandais-Briere C."/>
            <person name="Owens G.L."/>
            <person name="Carrere S."/>
            <person name="Mayjonade B."/>
            <person name="Legrand L."/>
            <person name="Gill N."/>
            <person name="Kane N.C."/>
            <person name="Bowers J.E."/>
            <person name="Hubner S."/>
            <person name="Bellec A."/>
            <person name="Berard A."/>
            <person name="Berges H."/>
            <person name="Blanchet N."/>
            <person name="Boniface M.C."/>
            <person name="Brunel D."/>
            <person name="Catrice O."/>
            <person name="Chaidir N."/>
            <person name="Claudel C."/>
            <person name="Donnadieu C."/>
            <person name="Faraut T."/>
            <person name="Fievet G."/>
            <person name="Helmstetter N."/>
            <person name="King M."/>
            <person name="Knapp S.J."/>
            <person name="Lai Z."/>
            <person name="Le Paslier M.C."/>
            <person name="Lippi Y."/>
            <person name="Lorenzon L."/>
            <person name="Mandel J.R."/>
            <person name="Marage G."/>
            <person name="Marchand G."/>
            <person name="Marquand E."/>
            <person name="Bret-Mestries E."/>
            <person name="Morien E."/>
            <person name="Nambeesan S."/>
            <person name="Nguyen T."/>
            <person name="Pegot-Espagnet P."/>
            <person name="Pouilly N."/>
            <person name="Raftis F."/>
            <person name="Sallet E."/>
            <person name="Schiex T."/>
            <person name="Thomas J."/>
            <person name="Vandecasteele C."/>
            <person name="Vares D."/>
            <person name="Vear F."/>
            <person name="Vautrin S."/>
            <person name="Crespi M."/>
            <person name="Mangin B."/>
            <person name="Burke J.M."/>
            <person name="Salse J."/>
            <person name="Munos S."/>
            <person name="Vincourt P."/>
            <person name="Rieseberg L.H."/>
            <person name="Langlade N.B."/>
        </authorList>
    </citation>
    <scope>NUCLEOTIDE SEQUENCE</scope>
    <source>
        <tissue evidence="1">Leaves</tissue>
    </source>
</reference>
<comment type="caution">
    <text evidence="1">The sequence shown here is derived from an EMBL/GenBank/DDBJ whole genome shotgun (WGS) entry which is preliminary data.</text>
</comment>
<evidence type="ECO:0000313" key="2">
    <source>
        <dbReference type="Proteomes" id="UP000215914"/>
    </source>
</evidence>
<evidence type="ECO:0000313" key="1">
    <source>
        <dbReference type="EMBL" id="KAF5815532.1"/>
    </source>
</evidence>
<keyword evidence="2" id="KW-1185">Reference proteome</keyword>
<reference evidence="1" key="2">
    <citation type="submission" date="2020-06" db="EMBL/GenBank/DDBJ databases">
        <title>Helianthus annuus Genome sequencing and assembly Release 2.</title>
        <authorList>
            <person name="Gouzy J."/>
            <person name="Langlade N."/>
            <person name="Munos S."/>
        </authorList>
    </citation>
    <scope>NUCLEOTIDE SEQUENCE</scope>
    <source>
        <tissue evidence="1">Leaves</tissue>
    </source>
</reference>
<organism evidence="1 2">
    <name type="scientific">Helianthus annuus</name>
    <name type="common">Common sunflower</name>
    <dbReference type="NCBI Taxonomy" id="4232"/>
    <lineage>
        <taxon>Eukaryota</taxon>
        <taxon>Viridiplantae</taxon>
        <taxon>Streptophyta</taxon>
        <taxon>Embryophyta</taxon>
        <taxon>Tracheophyta</taxon>
        <taxon>Spermatophyta</taxon>
        <taxon>Magnoliopsida</taxon>
        <taxon>eudicotyledons</taxon>
        <taxon>Gunneridae</taxon>
        <taxon>Pentapetalae</taxon>
        <taxon>asterids</taxon>
        <taxon>campanulids</taxon>
        <taxon>Asterales</taxon>
        <taxon>Asteraceae</taxon>
        <taxon>Asteroideae</taxon>
        <taxon>Heliantheae alliance</taxon>
        <taxon>Heliantheae</taxon>
        <taxon>Helianthus</taxon>
    </lineage>
</organism>
<dbReference type="Proteomes" id="UP000215914">
    <property type="component" value="Unassembled WGS sequence"/>
</dbReference>
<sequence>MLIIDSCFQFLIIVRIVGICVGDCRLVMQRTGVCQRSYCRLWRGFHKG</sequence>
<dbReference type="EMBL" id="MNCJ02000318">
    <property type="protein sequence ID" value="KAF5815532.1"/>
    <property type="molecule type" value="Genomic_DNA"/>
</dbReference>
<dbReference type="AlphaFoldDB" id="A0A9K3JIZ6"/>
<protein>
    <submittedName>
        <fullName evidence="1">Uncharacterized protein</fullName>
    </submittedName>
</protein>
<accession>A0A9K3JIZ6</accession>
<name>A0A9K3JIZ6_HELAN</name>
<proteinExistence type="predicted"/>
<dbReference type="Gramene" id="mRNA:HanXRQr2_Chr03g0124151">
    <property type="protein sequence ID" value="mRNA:HanXRQr2_Chr03g0124151"/>
    <property type="gene ID" value="HanXRQr2_Chr03g0124151"/>
</dbReference>
<gene>
    <name evidence="1" type="ORF">HanXRQr2_Chr03g0124151</name>
</gene>